<dbReference type="AlphaFoldDB" id="A0A0A9Z351"/>
<evidence type="ECO:0000256" key="1">
    <source>
        <dbReference type="SAM" id="MobiDB-lite"/>
    </source>
</evidence>
<keyword evidence="2" id="KW-0240">DNA-directed RNA polymerase</keyword>
<gene>
    <name evidence="2" type="primary">rpoC_47</name>
    <name evidence="2" type="ORF">CM83_105399</name>
</gene>
<dbReference type="EMBL" id="GBHO01003937">
    <property type="protein sequence ID" value="JAG39667.1"/>
    <property type="molecule type" value="Transcribed_RNA"/>
</dbReference>
<keyword evidence="2" id="KW-0804">Transcription</keyword>
<reference evidence="2" key="1">
    <citation type="journal article" date="2014" name="PLoS ONE">
        <title>Transcriptome-Based Identification of ABC Transporters in the Western Tarnished Plant Bug Lygus hesperus.</title>
        <authorList>
            <person name="Hull J.J."/>
            <person name="Chaney K."/>
            <person name="Geib S.M."/>
            <person name="Fabrick J.A."/>
            <person name="Brent C.S."/>
            <person name="Walsh D."/>
            <person name="Lavine L.C."/>
        </authorList>
    </citation>
    <scope>NUCLEOTIDE SEQUENCE</scope>
</reference>
<accession>A0A0A9Z351</accession>
<reference evidence="2" key="2">
    <citation type="submission" date="2014-07" db="EMBL/GenBank/DDBJ databases">
        <authorList>
            <person name="Hull J."/>
        </authorList>
    </citation>
    <scope>NUCLEOTIDE SEQUENCE</scope>
</reference>
<organism evidence="2">
    <name type="scientific">Lygus hesperus</name>
    <name type="common">Western plant bug</name>
    <dbReference type="NCBI Taxonomy" id="30085"/>
    <lineage>
        <taxon>Eukaryota</taxon>
        <taxon>Metazoa</taxon>
        <taxon>Ecdysozoa</taxon>
        <taxon>Arthropoda</taxon>
        <taxon>Hexapoda</taxon>
        <taxon>Insecta</taxon>
        <taxon>Pterygota</taxon>
        <taxon>Neoptera</taxon>
        <taxon>Paraneoptera</taxon>
        <taxon>Hemiptera</taxon>
        <taxon>Heteroptera</taxon>
        <taxon>Panheteroptera</taxon>
        <taxon>Cimicomorpha</taxon>
        <taxon>Miridae</taxon>
        <taxon>Mirini</taxon>
        <taxon>Lygus</taxon>
    </lineage>
</organism>
<feature type="region of interest" description="Disordered" evidence="1">
    <location>
        <begin position="69"/>
        <end position="97"/>
    </location>
</feature>
<sequence length="124" mass="12840">SCQGTWDSNDFTKAYGTPPQTALLHPDFSPDTGVFVFIVGSANLHIHRSVLRCVVRTALCTEVAALDGGTAPPVEVQSAPPSPSSTPPHSAGTGSQDISALCQQHPIHVTFQDAGTGDVDTCGL</sequence>
<protein>
    <submittedName>
        <fullName evidence="2">DNA-directed RNA polymerase subunit beta</fullName>
    </submittedName>
</protein>
<proteinExistence type="predicted"/>
<dbReference type="GO" id="GO:0000428">
    <property type="term" value="C:DNA-directed RNA polymerase complex"/>
    <property type="evidence" value="ECO:0007669"/>
    <property type="project" value="UniProtKB-KW"/>
</dbReference>
<name>A0A0A9Z351_LYGHE</name>
<feature type="non-terminal residue" evidence="2">
    <location>
        <position position="1"/>
    </location>
</feature>
<evidence type="ECO:0000313" key="2">
    <source>
        <dbReference type="EMBL" id="JAG39667.1"/>
    </source>
</evidence>